<evidence type="ECO:0000256" key="6">
    <source>
        <dbReference type="ARBA" id="ARBA00022917"/>
    </source>
</evidence>
<dbReference type="Pfam" id="PF02637">
    <property type="entry name" value="GatB_Yqey"/>
    <property type="match status" value="1"/>
</dbReference>
<keyword evidence="3 10" id="KW-0436">Ligase</keyword>
<protein>
    <recommendedName>
        <fullName evidence="10">Aspartyl/glutamyl-tRNA(Asn/Gln) amidotransferase subunit B</fullName>
        <shortName evidence="10">Asp/Glu-ADT subunit B</shortName>
        <ecNumber evidence="10">6.3.5.-</ecNumber>
    </recommendedName>
</protein>
<dbReference type="EC" id="6.3.5.-" evidence="10"/>
<dbReference type="Pfam" id="PF02934">
    <property type="entry name" value="GatB_N"/>
    <property type="match status" value="1"/>
</dbReference>
<accession>A0A1G1VZM5</accession>
<comment type="subunit">
    <text evidence="2 10">Heterotrimer of A, B and C subunits.</text>
</comment>
<dbReference type="InterPro" id="IPR017958">
    <property type="entry name" value="Gln-tRNA_amidoTrfase_suB_CS"/>
</dbReference>
<dbReference type="NCBIfam" id="TIGR00133">
    <property type="entry name" value="gatB"/>
    <property type="match status" value="1"/>
</dbReference>
<dbReference type="PROSITE" id="PS01234">
    <property type="entry name" value="GATB"/>
    <property type="match status" value="1"/>
</dbReference>
<sequence length="441" mass="49602">MKKSKKLIPTIGLETHVELSTKSKMFCGCPADHFGVKPNSQTCPVCLGLPGALPVPQKKAVVWTIMIGLSLNCKIARRSKFDRKHYFYPDLPKGYQISQYDEPLCSGGYMLTSQGRIRITRVHLEEDTGKLLHQKVNGRRMTLVDFNRSGVPLVEVVTEPDIHSAAQAKEIAQKLRDILRHIGVSDCDMEKGSMRLEANVSLTSDPHKLAKYKVEIKNINSFRFLERAIEDEIARQENVLKKGQIPKQETRGWDEKQGKTRSQRYKESAADYRYFPEPDIPPMIFSKQEVEKIRKRIPEMPDIVAGKLISEYGIKKQYLQVLMGEADLLEYAKDSLAEARNRNLDPDLVAGMIVNRKVDIKSTSPKELISSLIEKSKAVIGDETELLALAKRAMQELPKVVADYKAGKTASIAVLIGKVMKFSGGKADAGKVRRLLEKALR</sequence>
<evidence type="ECO:0000259" key="11">
    <source>
        <dbReference type="SMART" id="SM00845"/>
    </source>
</evidence>
<dbReference type="InterPro" id="IPR014746">
    <property type="entry name" value="Gln_synth/guanido_kin_cat_dom"/>
</dbReference>
<comment type="catalytic activity">
    <reaction evidence="9 10">
        <text>L-glutamyl-tRNA(Gln) + L-glutamine + ATP + H2O = L-glutaminyl-tRNA(Gln) + L-glutamate + ADP + phosphate + H(+)</text>
        <dbReference type="Rhea" id="RHEA:17521"/>
        <dbReference type="Rhea" id="RHEA-COMP:9681"/>
        <dbReference type="Rhea" id="RHEA-COMP:9684"/>
        <dbReference type="ChEBI" id="CHEBI:15377"/>
        <dbReference type="ChEBI" id="CHEBI:15378"/>
        <dbReference type="ChEBI" id="CHEBI:29985"/>
        <dbReference type="ChEBI" id="CHEBI:30616"/>
        <dbReference type="ChEBI" id="CHEBI:43474"/>
        <dbReference type="ChEBI" id="CHEBI:58359"/>
        <dbReference type="ChEBI" id="CHEBI:78520"/>
        <dbReference type="ChEBI" id="CHEBI:78521"/>
        <dbReference type="ChEBI" id="CHEBI:456216"/>
    </reaction>
</comment>
<dbReference type="GO" id="GO:0050567">
    <property type="term" value="F:glutaminyl-tRNA synthase (glutamine-hydrolyzing) activity"/>
    <property type="evidence" value="ECO:0007669"/>
    <property type="project" value="UniProtKB-UniRule"/>
</dbReference>
<keyword evidence="6 10" id="KW-0648">Protein biosynthesis</keyword>
<dbReference type="Proteomes" id="UP000176723">
    <property type="component" value="Unassembled WGS sequence"/>
</dbReference>
<evidence type="ECO:0000256" key="10">
    <source>
        <dbReference type="HAMAP-Rule" id="MF_00121"/>
    </source>
</evidence>
<evidence type="ECO:0000256" key="5">
    <source>
        <dbReference type="ARBA" id="ARBA00022840"/>
    </source>
</evidence>
<evidence type="ECO:0000313" key="12">
    <source>
        <dbReference type="EMBL" id="OGY20865.1"/>
    </source>
</evidence>
<evidence type="ECO:0000313" key="13">
    <source>
        <dbReference type="Proteomes" id="UP000176723"/>
    </source>
</evidence>
<dbReference type="HAMAP" id="MF_00121">
    <property type="entry name" value="GatB"/>
    <property type="match status" value="1"/>
</dbReference>
<evidence type="ECO:0000256" key="2">
    <source>
        <dbReference type="ARBA" id="ARBA00011123"/>
    </source>
</evidence>
<comment type="function">
    <text evidence="7 10">Allows the formation of correctly charged Asn-tRNA(Asn) or Gln-tRNA(Gln) through the transamidation of misacylated Asp-tRNA(Asn) or Glu-tRNA(Gln) in organisms which lack either or both of asparaginyl-tRNA or glutaminyl-tRNA synthetases. The reaction takes place in the presence of glutamine and ATP through an activated phospho-Asp-tRNA(Asn) or phospho-Glu-tRNA(Gln).</text>
</comment>
<dbReference type="EMBL" id="MHCL01000020">
    <property type="protein sequence ID" value="OGY20865.1"/>
    <property type="molecule type" value="Genomic_DNA"/>
</dbReference>
<dbReference type="GO" id="GO:0050566">
    <property type="term" value="F:asparaginyl-tRNA synthase (glutamine-hydrolyzing) activity"/>
    <property type="evidence" value="ECO:0007669"/>
    <property type="project" value="RHEA"/>
</dbReference>
<keyword evidence="5 10" id="KW-0067">ATP-binding</keyword>
<dbReference type="InterPro" id="IPR003789">
    <property type="entry name" value="Asn/Gln_tRNA_amidoTrase-B-like"/>
</dbReference>
<dbReference type="GO" id="GO:0006412">
    <property type="term" value="P:translation"/>
    <property type="evidence" value="ECO:0007669"/>
    <property type="project" value="UniProtKB-UniRule"/>
</dbReference>
<proteinExistence type="inferred from homology"/>
<reference evidence="12 13" key="1">
    <citation type="journal article" date="2016" name="Nat. Commun.">
        <title>Thousands of microbial genomes shed light on interconnected biogeochemical processes in an aquifer system.</title>
        <authorList>
            <person name="Anantharaman K."/>
            <person name="Brown C.T."/>
            <person name="Hug L.A."/>
            <person name="Sharon I."/>
            <person name="Castelle C.J."/>
            <person name="Probst A.J."/>
            <person name="Thomas B.C."/>
            <person name="Singh A."/>
            <person name="Wilkins M.J."/>
            <person name="Karaoz U."/>
            <person name="Brodie E.L."/>
            <person name="Williams K.H."/>
            <person name="Hubbard S.S."/>
            <person name="Banfield J.F."/>
        </authorList>
    </citation>
    <scope>NUCLEOTIDE SEQUENCE [LARGE SCALE GENOMIC DNA]</scope>
</reference>
<dbReference type="PANTHER" id="PTHR11659:SF0">
    <property type="entry name" value="GLUTAMYL-TRNA(GLN) AMIDOTRANSFERASE SUBUNIT B, MITOCHONDRIAL"/>
    <property type="match status" value="1"/>
</dbReference>
<feature type="domain" description="Asn/Gln amidotransferase" evidence="11">
    <location>
        <begin position="299"/>
        <end position="440"/>
    </location>
</feature>
<evidence type="ECO:0000256" key="3">
    <source>
        <dbReference type="ARBA" id="ARBA00022598"/>
    </source>
</evidence>
<dbReference type="InterPro" id="IPR023168">
    <property type="entry name" value="GatB_Yqey_C_2"/>
</dbReference>
<dbReference type="AlphaFoldDB" id="A0A1G1VZM5"/>
<comment type="similarity">
    <text evidence="1 10">Belongs to the GatB/GatE family. GatB subfamily.</text>
</comment>
<organism evidence="12 13">
    <name type="scientific">Candidatus Chisholmbacteria bacterium RIFCSPLOWO2_01_FULL_49_14</name>
    <dbReference type="NCBI Taxonomy" id="1797593"/>
    <lineage>
        <taxon>Bacteria</taxon>
        <taxon>Candidatus Chisholmiibacteriota</taxon>
    </lineage>
</organism>
<dbReference type="InterPro" id="IPR006075">
    <property type="entry name" value="Asn/Gln-tRNA_Trfase_suB/E_cat"/>
</dbReference>
<dbReference type="NCBIfam" id="NF004012">
    <property type="entry name" value="PRK05477.1-2"/>
    <property type="match status" value="1"/>
</dbReference>
<name>A0A1G1VZM5_9BACT</name>
<dbReference type="InterPro" id="IPR018027">
    <property type="entry name" value="Asn/Gln_amidotransferase"/>
</dbReference>
<dbReference type="STRING" id="1797593.A3A65_02680"/>
<evidence type="ECO:0000256" key="4">
    <source>
        <dbReference type="ARBA" id="ARBA00022741"/>
    </source>
</evidence>
<evidence type="ECO:0000256" key="1">
    <source>
        <dbReference type="ARBA" id="ARBA00005306"/>
    </source>
</evidence>
<dbReference type="GO" id="GO:0070681">
    <property type="term" value="P:glutaminyl-tRNAGln biosynthesis via transamidation"/>
    <property type="evidence" value="ECO:0007669"/>
    <property type="project" value="TreeGrafter"/>
</dbReference>
<dbReference type="InterPro" id="IPR017959">
    <property type="entry name" value="Asn/Gln-tRNA_amidoTrfase_suB/E"/>
</dbReference>
<dbReference type="PANTHER" id="PTHR11659">
    <property type="entry name" value="GLUTAMYL-TRNA GLN AMIDOTRANSFERASE SUBUNIT B MITOCHONDRIAL AND PROKARYOTIC PET112-RELATED"/>
    <property type="match status" value="1"/>
</dbReference>
<keyword evidence="4 10" id="KW-0547">Nucleotide-binding</keyword>
<dbReference type="SUPFAM" id="SSF55931">
    <property type="entry name" value="Glutamine synthetase/guanido kinase"/>
    <property type="match status" value="1"/>
</dbReference>
<dbReference type="GO" id="GO:0005524">
    <property type="term" value="F:ATP binding"/>
    <property type="evidence" value="ECO:0007669"/>
    <property type="project" value="UniProtKB-KW"/>
</dbReference>
<evidence type="ECO:0000256" key="9">
    <source>
        <dbReference type="ARBA" id="ARBA00047913"/>
    </source>
</evidence>
<dbReference type="SMART" id="SM00845">
    <property type="entry name" value="GatB_Yqey"/>
    <property type="match status" value="1"/>
</dbReference>
<comment type="catalytic activity">
    <reaction evidence="8 10">
        <text>L-aspartyl-tRNA(Asn) + L-glutamine + ATP + H2O = L-asparaginyl-tRNA(Asn) + L-glutamate + ADP + phosphate + 2 H(+)</text>
        <dbReference type="Rhea" id="RHEA:14513"/>
        <dbReference type="Rhea" id="RHEA-COMP:9674"/>
        <dbReference type="Rhea" id="RHEA-COMP:9677"/>
        <dbReference type="ChEBI" id="CHEBI:15377"/>
        <dbReference type="ChEBI" id="CHEBI:15378"/>
        <dbReference type="ChEBI" id="CHEBI:29985"/>
        <dbReference type="ChEBI" id="CHEBI:30616"/>
        <dbReference type="ChEBI" id="CHEBI:43474"/>
        <dbReference type="ChEBI" id="CHEBI:58359"/>
        <dbReference type="ChEBI" id="CHEBI:78515"/>
        <dbReference type="ChEBI" id="CHEBI:78516"/>
        <dbReference type="ChEBI" id="CHEBI:456216"/>
    </reaction>
</comment>
<dbReference type="InterPro" id="IPR004413">
    <property type="entry name" value="GatB"/>
</dbReference>
<dbReference type="SUPFAM" id="SSF89095">
    <property type="entry name" value="GatB/YqeY motif"/>
    <property type="match status" value="1"/>
</dbReference>
<evidence type="ECO:0000256" key="7">
    <source>
        <dbReference type="ARBA" id="ARBA00024799"/>
    </source>
</evidence>
<dbReference type="Gene3D" id="1.10.10.410">
    <property type="match status" value="1"/>
</dbReference>
<gene>
    <name evidence="10" type="primary">gatB</name>
    <name evidence="12" type="ORF">A3A65_02680</name>
</gene>
<evidence type="ECO:0000256" key="8">
    <source>
        <dbReference type="ARBA" id="ARBA00047380"/>
    </source>
</evidence>
<comment type="caution">
    <text evidence="12">The sequence shown here is derived from an EMBL/GenBank/DDBJ whole genome shotgun (WGS) entry which is preliminary data.</text>
</comment>